<reference evidence="7 8" key="1">
    <citation type="journal article" date="2019" name="Genome Biol. Evol.">
        <title>Insights into the evolution of the New World diploid cottons (Gossypium, subgenus Houzingenia) based on genome sequencing.</title>
        <authorList>
            <person name="Grover C.E."/>
            <person name="Arick M.A. 2nd"/>
            <person name="Thrash A."/>
            <person name="Conover J.L."/>
            <person name="Sanders W.S."/>
            <person name="Peterson D.G."/>
            <person name="Frelichowski J.E."/>
            <person name="Scheffler J.A."/>
            <person name="Scheffler B.E."/>
            <person name="Wendel J.F."/>
        </authorList>
    </citation>
    <scope>NUCLEOTIDE SEQUENCE [LARGE SCALE GENOMIC DNA]</scope>
    <source>
        <strain evidence="7">57</strain>
        <tissue evidence="7">Leaf</tissue>
    </source>
</reference>
<evidence type="ECO:0000313" key="8">
    <source>
        <dbReference type="Proteomes" id="UP000593573"/>
    </source>
</evidence>
<proteinExistence type="inferred from homology"/>
<evidence type="ECO:0000313" key="7">
    <source>
        <dbReference type="EMBL" id="MBA0651462.1"/>
    </source>
</evidence>
<dbReference type="GO" id="GO:0005737">
    <property type="term" value="C:cytoplasm"/>
    <property type="evidence" value="ECO:0007669"/>
    <property type="project" value="TreeGrafter"/>
</dbReference>
<gene>
    <name evidence="7" type="ORF">Goklo_018786</name>
</gene>
<name>A0A7J8ULZ9_9ROSI</name>
<dbReference type="GO" id="GO:0017017">
    <property type="term" value="F:MAP kinase tyrosine/serine/threonine phosphatase activity"/>
    <property type="evidence" value="ECO:0007669"/>
    <property type="project" value="TreeGrafter"/>
</dbReference>
<dbReference type="SUPFAM" id="SSF52799">
    <property type="entry name" value="(Phosphotyrosine protein) phosphatases II"/>
    <property type="match status" value="1"/>
</dbReference>
<dbReference type="PANTHER" id="PTHR10159:SF511">
    <property type="entry name" value="DUAL SPECIFICITY PROTEIN PHOSPHATASE 1"/>
    <property type="match status" value="1"/>
</dbReference>
<sequence length="279" mass="31270">MPILVKVIGTCNLWLFYAYFEVEGESFKEEDFIAMSRIDDSMQNQIAALLRVINFTRTFREDTVPCEIEAGLFLGSIAAANNMDALKSLNITHILTVASSLKPVHTNDFVYKVIPGGNALLYQTKLGGNKRNIENIGKESTDIMISTIHRISAYSTLEVLMLINVLSPIVHPKVAFNGYSKTFLFLFETVLDKEDTNLSQYFDECFNFIDEAKREGGGVLVHCFVGKSRSVTIVVAYLMKKHGMSLSQALEHVRSKRPLASPNPGFIQQLKEFEKSLQG</sequence>
<comment type="similarity">
    <text evidence="1">Belongs to the protein-tyrosine phosphatase family. Non-receptor class dual specificity subfamily.</text>
</comment>
<dbReference type="GO" id="GO:0043409">
    <property type="term" value="P:negative regulation of MAPK cascade"/>
    <property type="evidence" value="ECO:0007669"/>
    <property type="project" value="TreeGrafter"/>
</dbReference>
<dbReference type="Proteomes" id="UP000593573">
    <property type="component" value="Unassembled WGS sequence"/>
</dbReference>
<accession>A0A7J8ULZ9</accession>
<dbReference type="GO" id="GO:0033550">
    <property type="term" value="F:MAP kinase tyrosine phosphatase activity"/>
    <property type="evidence" value="ECO:0007669"/>
    <property type="project" value="TreeGrafter"/>
</dbReference>
<dbReference type="CDD" id="cd14498">
    <property type="entry name" value="DSP"/>
    <property type="match status" value="1"/>
</dbReference>
<feature type="domain" description="Tyrosine-protein phosphatase" evidence="5">
    <location>
        <begin position="64"/>
        <end position="279"/>
    </location>
</feature>
<dbReference type="InterPro" id="IPR000340">
    <property type="entry name" value="Dual-sp_phosphatase_cat-dom"/>
</dbReference>
<dbReference type="GO" id="GO:0008330">
    <property type="term" value="F:protein tyrosine/threonine phosphatase activity"/>
    <property type="evidence" value="ECO:0007669"/>
    <property type="project" value="TreeGrafter"/>
</dbReference>
<dbReference type="EMBL" id="JABFAB010000006">
    <property type="protein sequence ID" value="MBA0651462.1"/>
    <property type="molecule type" value="Genomic_DNA"/>
</dbReference>
<dbReference type="InterPro" id="IPR000387">
    <property type="entry name" value="Tyr_Pase_dom"/>
</dbReference>
<evidence type="ECO:0000256" key="2">
    <source>
        <dbReference type="ARBA" id="ARBA00013064"/>
    </source>
</evidence>
<dbReference type="PROSITE" id="PS50056">
    <property type="entry name" value="TYR_PHOSPHATASE_2"/>
    <property type="match status" value="1"/>
</dbReference>
<protein>
    <recommendedName>
        <fullName evidence="2">protein-tyrosine-phosphatase</fullName>
        <ecNumber evidence="2">3.1.3.48</ecNumber>
    </recommendedName>
</protein>
<comment type="caution">
    <text evidence="7">The sequence shown here is derived from an EMBL/GenBank/DDBJ whole genome shotgun (WGS) entry which is preliminary data.</text>
</comment>
<feature type="domain" description="Tyrosine specific protein phosphatases" evidence="6">
    <location>
        <begin position="200"/>
        <end position="258"/>
    </location>
</feature>
<keyword evidence="3" id="KW-0378">Hydrolase</keyword>
<keyword evidence="8" id="KW-1185">Reference proteome</keyword>
<dbReference type="PROSITE" id="PS50054">
    <property type="entry name" value="TYR_PHOSPHATASE_DUAL"/>
    <property type="match status" value="1"/>
</dbReference>
<evidence type="ECO:0000256" key="1">
    <source>
        <dbReference type="ARBA" id="ARBA00008601"/>
    </source>
</evidence>
<evidence type="ECO:0000256" key="3">
    <source>
        <dbReference type="ARBA" id="ARBA00022801"/>
    </source>
</evidence>
<dbReference type="InterPro" id="IPR020422">
    <property type="entry name" value="TYR_PHOSPHATASE_DUAL_dom"/>
</dbReference>
<dbReference type="EC" id="3.1.3.48" evidence="2"/>
<dbReference type="Gene3D" id="3.90.190.10">
    <property type="entry name" value="Protein tyrosine phosphatase superfamily"/>
    <property type="match status" value="2"/>
</dbReference>
<dbReference type="PANTHER" id="PTHR10159">
    <property type="entry name" value="DUAL SPECIFICITY PROTEIN PHOSPHATASE"/>
    <property type="match status" value="1"/>
</dbReference>
<evidence type="ECO:0000256" key="4">
    <source>
        <dbReference type="ARBA" id="ARBA00022912"/>
    </source>
</evidence>
<evidence type="ECO:0000259" key="5">
    <source>
        <dbReference type="PROSITE" id="PS50054"/>
    </source>
</evidence>
<dbReference type="Pfam" id="PF00782">
    <property type="entry name" value="DSPc"/>
    <property type="match status" value="1"/>
</dbReference>
<dbReference type="SMART" id="SM00195">
    <property type="entry name" value="DSPc"/>
    <property type="match status" value="1"/>
</dbReference>
<evidence type="ECO:0000259" key="6">
    <source>
        <dbReference type="PROSITE" id="PS50056"/>
    </source>
</evidence>
<keyword evidence="4" id="KW-0904">Protein phosphatase</keyword>
<dbReference type="FunFam" id="3.90.190.10:FF:000157">
    <property type="entry name" value="Protein-tyrosine phosphatase"/>
    <property type="match status" value="1"/>
</dbReference>
<organism evidence="7 8">
    <name type="scientific">Gossypium klotzschianum</name>
    <dbReference type="NCBI Taxonomy" id="34286"/>
    <lineage>
        <taxon>Eukaryota</taxon>
        <taxon>Viridiplantae</taxon>
        <taxon>Streptophyta</taxon>
        <taxon>Embryophyta</taxon>
        <taxon>Tracheophyta</taxon>
        <taxon>Spermatophyta</taxon>
        <taxon>Magnoliopsida</taxon>
        <taxon>eudicotyledons</taxon>
        <taxon>Gunneridae</taxon>
        <taxon>Pentapetalae</taxon>
        <taxon>rosids</taxon>
        <taxon>malvids</taxon>
        <taxon>Malvales</taxon>
        <taxon>Malvaceae</taxon>
        <taxon>Malvoideae</taxon>
        <taxon>Gossypium</taxon>
    </lineage>
</organism>
<dbReference type="InterPro" id="IPR029021">
    <property type="entry name" value="Prot-tyrosine_phosphatase-like"/>
</dbReference>
<dbReference type="AlphaFoldDB" id="A0A7J8ULZ9"/>
<dbReference type="OrthoDB" id="10252009at2759"/>